<sequence length="231" mass="25565">TAHFNLDSSAVSYPRLVFFLALSLPVTAAWLFGYRRQLLSAGETDFDYVDFVENVAHKTARWGSAIVILAGLAWMVTLPDTMRWFAGSVWSFLAVIPLAYFAAMSAIQVKRRLCIFCNYMAFGMTVVMVLVLSALREVLRYGTLLDAVGWNPLDYKVVTDWPTTLIFFGTFLLVGGTALTYLLTLAWKLGTAPKDGPIDMSGTETIGRTAVAFLSLWVIGYFAVGAWVVWG</sequence>
<keyword evidence="1" id="KW-0812">Transmembrane</keyword>
<evidence type="ECO:0000313" key="3">
    <source>
        <dbReference type="Proteomes" id="UP000004956"/>
    </source>
</evidence>
<keyword evidence="1" id="KW-0472">Membrane</keyword>
<gene>
    <name evidence="2" type="ORF">HMPREF9440_01848</name>
</gene>
<name>H3KGG8_9BURK</name>
<feature type="transmembrane region" description="Helical" evidence="1">
    <location>
        <begin position="165"/>
        <end position="189"/>
    </location>
</feature>
<keyword evidence="3" id="KW-1185">Reference proteome</keyword>
<feature type="transmembrane region" description="Helical" evidence="1">
    <location>
        <begin position="60"/>
        <end position="78"/>
    </location>
</feature>
<dbReference type="STRING" id="762967.HMPREF9440_01848"/>
<proteinExistence type="predicted"/>
<organism evidence="2 3">
    <name type="scientific">Sutterella parvirubra YIT 11816</name>
    <dbReference type="NCBI Taxonomy" id="762967"/>
    <lineage>
        <taxon>Bacteria</taxon>
        <taxon>Pseudomonadati</taxon>
        <taxon>Pseudomonadota</taxon>
        <taxon>Betaproteobacteria</taxon>
        <taxon>Burkholderiales</taxon>
        <taxon>Sutterellaceae</taxon>
        <taxon>Sutterella</taxon>
    </lineage>
</organism>
<dbReference type="Proteomes" id="UP000004956">
    <property type="component" value="Unassembled WGS sequence"/>
</dbReference>
<dbReference type="EMBL" id="AFBQ01000279">
    <property type="protein sequence ID" value="EHY30786.1"/>
    <property type="molecule type" value="Genomic_DNA"/>
</dbReference>
<comment type="caution">
    <text evidence="2">The sequence shown here is derived from an EMBL/GenBank/DDBJ whole genome shotgun (WGS) entry which is preliminary data.</text>
</comment>
<feature type="transmembrane region" description="Helical" evidence="1">
    <location>
        <begin position="12"/>
        <end position="32"/>
    </location>
</feature>
<dbReference type="AlphaFoldDB" id="H3KGG8"/>
<feature type="non-terminal residue" evidence="2">
    <location>
        <position position="1"/>
    </location>
</feature>
<dbReference type="PATRIC" id="fig|762967.3.peg.1455"/>
<feature type="transmembrane region" description="Helical" evidence="1">
    <location>
        <begin position="115"/>
        <end position="135"/>
    </location>
</feature>
<reference evidence="2 3" key="1">
    <citation type="submission" date="2011-11" db="EMBL/GenBank/DDBJ databases">
        <authorList>
            <person name="Weinstock G."/>
            <person name="Sodergren E."/>
            <person name="Clifton S."/>
            <person name="Fulton L."/>
            <person name="Fulton B."/>
            <person name="Courtney L."/>
            <person name="Fronick C."/>
            <person name="Harrison M."/>
            <person name="Strong C."/>
            <person name="Farmer C."/>
            <person name="Delahaunty K."/>
            <person name="Markovic C."/>
            <person name="Hall O."/>
            <person name="Minx P."/>
            <person name="Tomlinson C."/>
            <person name="Mitreva M."/>
            <person name="Hou S."/>
            <person name="Chen J."/>
            <person name="Wollam A."/>
            <person name="Pepin K.H."/>
            <person name="Johnson M."/>
            <person name="Bhonagiri V."/>
            <person name="Zhang X."/>
            <person name="Suruliraj S."/>
            <person name="Warren W."/>
            <person name="Chinwalla A."/>
            <person name="Mardis E.R."/>
            <person name="Wilson R.K."/>
        </authorList>
    </citation>
    <scope>NUCLEOTIDE SEQUENCE [LARGE SCALE GENOMIC DNA]</scope>
    <source>
        <strain evidence="2 3">YIT 11816</strain>
    </source>
</reference>
<evidence type="ECO:0000256" key="1">
    <source>
        <dbReference type="SAM" id="Phobius"/>
    </source>
</evidence>
<accession>H3KGG8</accession>
<feature type="transmembrane region" description="Helical" evidence="1">
    <location>
        <begin position="210"/>
        <end position="230"/>
    </location>
</feature>
<feature type="transmembrane region" description="Helical" evidence="1">
    <location>
        <begin position="84"/>
        <end position="103"/>
    </location>
</feature>
<evidence type="ECO:0000313" key="2">
    <source>
        <dbReference type="EMBL" id="EHY30786.1"/>
    </source>
</evidence>
<keyword evidence="1" id="KW-1133">Transmembrane helix</keyword>
<protein>
    <submittedName>
        <fullName evidence="2">Uncharacterized protein</fullName>
    </submittedName>
</protein>
<dbReference type="HOGENOM" id="CLU_1197142_0_0_4"/>